<protein>
    <submittedName>
        <fullName evidence="1">MFS polyamine transporter</fullName>
    </submittedName>
</protein>
<comment type="caution">
    <text evidence="1">The sequence shown here is derived from an EMBL/GenBank/DDBJ whole genome shotgun (WGS) entry which is preliminary data.</text>
</comment>
<reference evidence="1" key="1">
    <citation type="journal article" date="2021" name="Environ. Microbiol.">
        <title>Gene family expansions and transcriptome signatures uncover fungal adaptations to wood decay.</title>
        <authorList>
            <person name="Hage H."/>
            <person name="Miyauchi S."/>
            <person name="Viragh M."/>
            <person name="Drula E."/>
            <person name="Min B."/>
            <person name="Chaduli D."/>
            <person name="Navarro D."/>
            <person name="Favel A."/>
            <person name="Norest M."/>
            <person name="Lesage-Meessen L."/>
            <person name="Balint B."/>
            <person name="Merenyi Z."/>
            <person name="de Eugenio L."/>
            <person name="Morin E."/>
            <person name="Martinez A.T."/>
            <person name="Baldrian P."/>
            <person name="Stursova M."/>
            <person name="Martinez M.J."/>
            <person name="Novotny C."/>
            <person name="Magnuson J.K."/>
            <person name="Spatafora J.W."/>
            <person name="Maurice S."/>
            <person name="Pangilinan J."/>
            <person name="Andreopoulos W."/>
            <person name="LaButti K."/>
            <person name="Hundley H."/>
            <person name="Na H."/>
            <person name="Kuo A."/>
            <person name="Barry K."/>
            <person name="Lipzen A."/>
            <person name="Henrissat B."/>
            <person name="Riley R."/>
            <person name="Ahrendt S."/>
            <person name="Nagy L.G."/>
            <person name="Grigoriev I.V."/>
            <person name="Martin F."/>
            <person name="Rosso M.N."/>
        </authorList>
    </citation>
    <scope>NUCLEOTIDE SEQUENCE</scope>
    <source>
        <strain evidence="1">CBS 384.51</strain>
    </source>
</reference>
<name>A0ACB8U811_9APHY</name>
<dbReference type="EMBL" id="MU274907">
    <property type="protein sequence ID" value="KAI0090532.1"/>
    <property type="molecule type" value="Genomic_DNA"/>
</dbReference>
<gene>
    <name evidence="1" type="ORF">BDY19DRAFT_991977</name>
</gene>
<dbReference type="Proteomes" id="UP001055072">
    <property type="component" value="Unassembled WGS sequence"/>
</dbReference>
<accession>A0ACB8U811</accession>
<sequence>MADHVEQQDQAQAQAQAQAQDQIATLLDVDYRHLRTQPSADNVSEIGTIVDVDGEGSKKDKEKEIDGASDHIVVDWDGPDDPQNPKNFPESKKWMIAMTMSLFTLMSALASSMVAPAASQIAEDLNITATVEIAMTLSIYVLAYAVGPLFLGPLSEVYGRVIVLQLANMTFLVFNLVCGFATNKGEFMAFRFLSGLGGSAPLSVGGGMLSDLWNADKRGKAISVYSLAPLLGPAIGPIAGGFIAQYSKWQWVFWSITVANGVVQVLGFLLMRETYAPVLLKRKAKKIRGLLDAEKGASTDKIKTIYEEGQPEESWREFLVRSLVRPFVLFVEEPIIQLFGVYMAFVYGVIYIVLTTLPDIYTNVYDEPIGIVGLHYISLGIGLIAAAQTNSILIDRSYRKLTERNGGVGIPEFRLIPIIPGTLGLPFGLLIGGWTAANHTHWIGPDIGFFLIGYGSASVFQGLQAYIIDSFSRFAASALAAVSCFRSLAGFGFPLFAPYMYSALGYGKGDTILAAFCLGVGTPALILFWLYGEKIRGMSKRARATVQATKAATKAA</sequence>
<organism evidence="1 2">
    <name type="scientific">Irpex rosettiformis</name>
    <dbReference type="NCBI Taxonomy" id="378272"/>
    <lineage>
        <taxon>Eukaryota</taxon>
        <taxon>Fungi</taxon>
        <taxon>Dikarya</taxon>
        <taxon>Basidiomycota</taxon>
        <taxon>Agaricomycotina</taxon>
        <taxon>Agaricomycetes</taxon>
        <taxon>Polyporales</taxon>
        <taxon>Irpicaceae</taxon>
        <taxon>Irpex</taxon>
    </lineage>
</organism>
<keyword evidence="2" id="KW-1185">Reference proteome</keyword>
<evidence type="ECO:0000313" key="1">
    <source>
        <dbReference type="EMBL" id="KAI0090532.1"/>
    </source>
</evidence>
<proteinExistence type="predicted"/>
<evidence type="ECO:0000313" key="2">
    <source>
        <dbReference type="Proteomes" id="UP001055072"/>
    </source>
</evidence>